<dbReference type="Proteomes" id="UP000054783">
    <property type="component" value="Unassembled WGS sequence"/>
</dbReference>
<accession>A0A0V0ZS90</accession>
<organism evidence="1 2">
    <name type="scientific">Trichinella patagoniensis</name>
    <dbReference type="NCBI Taxonomy" id="990121"/>
    <lineage>
        <taxon>Eukaryota</taxon>
        <taxon>Metazoa</taxon>
        <taxon>Ecdysozoa</taxon>
        <taxon>Nematoda</taxon>
        <taxon>Enoplea</taxon>
        <taxon>Dorylaimia</taxon>
        <taxon>Trichinellida</taxon>
        <taxon>Trichinellidae</taxon>
        <taxon>Trichinella</taxon>
    </lineage>
</organism>
<dbReference type="AlphaFoldDB" id="A0A0V0ZS90"/>
<dbReference type="EMBL" id="JYDQ01000097">
    <property type="protein sequence ID" value="KRY15325.1"/>
    <property type="molecule type" value="Genomic_DNA"/>
</dbReference>
<protein>
    <submittedName>
        <fullName evidence="1">Uncharacterized protein</fullName>
    </submittedName>
</protein>
<name>A0A0V0ZS90_9BILA</name>
<proteinExistence type="predicted"/>
<sequence length="103" mass="11159">MVGCQGHHCPQRVQGVVQAVHATPFSGVGFGSAQQFRSTRSRSVISGSVRRKLQLKSRTTASDRSEYQKWAAHQVVAGTRPPAVQPLDLVKRCFVQSAPASTN</sequence>
<evidence type="ECO:0000313" key="1">
    <source>
        <dbReference type="EMBL" id="KRY15325.1"/>
    </source>
</evidence>
<comment type="caution">
    <text evidence="1">The sequence shown here is derived from an EMBL/GenBank/DDBJ whole genome shotgun (WGS) entry which is preliminary data.</text>
</comment>
<keyword evidence="2" id="KW-1185">Reference proteome</keyword>
<gene>
    <name evidence="1" type="ORF">T12_8041</name>
</gene>
<evidence type="ECO:0000313" key="2">
    <source>
        <dbReference type="Proteomes" id="UP000054783"/>
    </source>
</evidence>
<reference evidence="1" key="1">
    <citation type="submission" date="2015-01" db="EMBL/GenBank/DDBJ databases">
        <title>Evolution of Trichinella species and genotypes.</title>
        <authorList>
            <person name="Korhonen P.K."/>
            <person name="Edoardo P."/>
            <person name="Giuseppe L.R."/>
            <person name="Gasser R.B."/>
        </authorList>
    </citation>
    <scope>NUCLEOTIDE SEQUENCE [LARGE SCALE GENOMIC DNA]</scope>
    <source>
        <strain evidence="1">ISS2496</strain>
    </source>
</reference>